<dbReference type="GeneTree" id="ENSGT00520000059663"/>
<evidence type="ECO:0000313" key="1">
    <source>
        <dbReference type="Ensembl" id="ENSMSIP00000030958.1"/>
    </source>
</evidence>
<organism evidence="1 2">
    <name type="scientific">Mus spicilegus</name>
    <name type="common">Mound-building mouse</name>
    <dbReference type="NCBI Taxonomy" id="10103"/>
    <lineage>
        <taxon>Eukaryota</taxon>
        <taxon>Metazoa</taxon>
        <taxon>Chordata</taxon>
        <taxon>Craniata</taxon>
        <taxon>Vertebrata</taxon>
        <taxon>Euteleostomi</taxon>
        <taxon>Mammalia</taxon>
        <taxon>Eutheria</taxon>
        <taxon>Euarchontoglires</taxon>
        <taxon>Glires</taxon>
        <taxon>Rodentia</taxon>
        <taxon>Myomorpha</taxon>
        <taxon>Muroidea</taxon>
        <taxon>Muridae</taxon>
        <taxon>Murinae</taxon>
        <taxon>Mus</taxon>
        <taxon>Mus</taxon>
    </lineage>
</organism>
<dbReference type="Proteomes" id="UP000694415">
    <property type="component" value="Unplaced"/>
</dbReference>
<proteinExistence type="predicted"/>
<keyword evidence="2" id="KW-1185">Reference proteome</keyword>
<dbReference type="Ensembl" id="ENSMSIT00000039017.1">
    <property type="protein sequence ID" value="ENSMSIP00000030958.1"/>
    <property type="gene ID" value="ENSMSIG00000025930.1"/>
</dbReference>
<accession>A0A8C6I4I4</accession>
<dbReference type="AlphaFoldDB" id="A0A8C6I4I4"/>
<protein>
    <submittedName>
        <fullName evidence="1">Uncharacterized protein</fullName>
    </submittedName>
</protein>
<reference evidence="1" key="2">
    <citation type="submission" date="2025-09" db="UniProtKB">
        <authorList>
            <consortium name="Ensembl"/>
        </authorList>
    </citation>
    <scope>IDENTIFICATION</scope>
</reference>
<name>A0A8C6I4I4_MUSSI</name>
<reference evidence="1" key="1">
    <citation type="submission" date="2025-08" db="UniProtKB">
        <authorList>
            <consortium name="Ensembl"/>
        </authorList>
    </citation>
    <scope>IDENTIFICATION</scope>
</reference>
<evidence type="ECO:0000313" key="2">
    <source>
        <dbReference type="Proteomes" id="UP000694415"/>
    </source>
</evidence>
<sequence length="114" mass="12168">MVTEQQEEVRVAVEEFCRQSVVWGSTHRVVSTADAQHGYRSLIHIPEWVVEIPVGIPADGATLGVTEQGLLKLSQGATPEELAGVHCVLQGGGIPDHRLMNMPGGVTLVGDTDT</sequence>